<feature type="signal peptide" evidence="1">
    <location>
        <begin position="1"/>
        <end position="28"/>
    </location>
</feature>
<feature type="domain" description="Amidohydrolase-related" evidence="2">
    <location>
        <begin position="325"/>
        <end position="644"/>
    </location>
</feature>
<dbReference type="Pfam" id="PF01979">
    <property type="entry name" value="Amidohydro_1"/>
    <property type="match status" value="1"/>
</dbReference>
<dbReference type="AlphaFoldDB" id="A0A2S7K0J5"/>
<evidence type="ECO:0000256" key="1">
    <source>
        <dbReference type="SAM" id="SignalP"/>
    </source>
</evidence>
<dbReference type="OrthoDB" id="8098664at2"/>
<dbReference type="EMBL" id="PJCH01000015">
    <property type="protein sequence ID" value="PQA85996.1"/>
    <property type="molecule type" value="Genomic_DNA"/>
</dbReference>
<dbReference type="RefSeq" id="WP_104831208.1">
    <property type="nucleotide sequence ID" value="NZ_PJCH01000015.1"/>
</dbReference>
<keyword evidence="4" id="KW-1185">Reference proteome</keyword>
<feature type="chain" id="PRO_5015504124" evidence="1">
    <location>
        <begin position="29"/>
        <end position="682"/>
    </location>
</feature>
<keyword evidence="1" id="KW-0732">Signal</keyword>
<dbReference type="PROSITE" id="PS51257">
    <property type="entry name" value="PROKAR_LIPOPROTEIN"/>
    <property type="match status" value="1"/>
</dbReference>
<dbReference type="Gene3D" id="2.30.40.10">
    <property type="entry name" value="Urease, subunit C, domain 1"/>
    <property type="match status" value="1"/>
</dbReference>
<accession>A0A2S7K0J5</accession>
<dbReference type="Proteomes" id="UP000239504">
    <property type="component" value="Unassembled WGS sequence"/>
</dbReference>
<dbReference type="InterPro" id="IPR032466">
    <property type="entry name" value="Metal_Hydrolase"/>
</dbReference>
<dbReference type="SUPFAM" id="SSF51556">
    <property type="entry name" value="Metallo-dependent hydrolases"/>
    <property type="match status" value="1"/>
</dbReference>
<dbReference type="GO" id="GO:0016810">
    <property type="term" value="F:hydrolase activity, acting on carbon-nitrogen (but not peptide) bonds"/>
    <property type="evidence" value="ECO:0007669"/>
    <property type="project" value="InterPro"/>
</dbReference>
<dbReference type="SUPFAM" id="SSF51338">
    <property type="entry name" value="Composite domain of metallo-dependent hydrolases"/>
    <property type="match status" value="1"/>
</dbReference>
<protein>
    <submittedName>
        <fullName evidence="3">Amidohydrolase</fullName>
    </submittedName>
</protein>
<dbReference type="InterPro" id="IPR011059">
    <property type="entry name" value="Metal-dep_hydrolase_composite"/>
</dbReference>
<dbReference type="InterPro" id="IPR006680">
    <property type="entry name" value="Amidohydro-rel"/>
</dbReference>
<dbReference type="InterPro" id="IPR051781">
    <property type="entry name" value="Metallo-dep_Hydrolase"/>
</dbReference>
<name>A0A2S7K0J5_9PROT</name>
<sequence length="682" mass="74922">MQGRGFKGARVFLVLILAIGACSGTAFAAEVKNFTVIAAGEKVGSLSATIDGNVTEIDYIVRNNGRGPKISERIVTDKKGRVLDWSIEGEALFGGEITETYAWENGRAQWRSEADSGVTDAEVPGIYIANDASPWENGVYAKALVKAGLDEAPVLPGGAIRLQRLGEDRLGEGRDSLPVVIYAISSLDLHPNFFMLDRDGDFAAEISGGAIAIREGYEDEAPRLAELARKLNRDVVEGLEEQLAHKYDAPVHYQNVRIFDPKNGVTTAPAQVTVFQGRIAAIDYDNPAAAPRDGEVVIDGEGGVLVPGLHDMHTHSTIWSGLYYLAAGVTSTRDQGNNPQDIIKLAADINAGVLPGPRIVRNGFIEGRSPYSSRTAFIADTLDQALSYVRWYADHGFFQIKLYNSAKPEWVKPLAAEAHRLGLKVSGHVPAFMSPDDAIRAGYDDIAHMNQLVLGWLLEEGEDTRTTLRLTALTRAAYLDLDEEKVRDTIALMKEHNVALDTTNVIIERIMLSRAGEVADGDKPYLSHAPIGYQRYRKRSYVSLEDPETDREYRDSMKKMIKLTGILHRNGVTLLPGTDDTTGFTVHRELELYAKAGIPNAEVLRIATLGSEAYLNNDQDAGSIETGKVADFFLIPHDPVKDISNVRDVRLVSRGDRIYYPSEIYDALSFRPFAKPPEVEVR</sequence>
<gene>
    <name evidence="3" type="ORF">CW354_16580</name>
</gene>
<dbReference type="Gene3D" id="3.20.20.140">
    <property type="entry name" value="Metal-dependent hydrolases"/>
    <property type="match status" value="1"/>
</dbReference>
<evidence type="ECO:0000259" key="2">
    <source>
        <dbReference type="Pfam" id="PF01979"/>
    </source>
</evidence>
<organism evidence="3 4">
    <name type="scientific">Hyphococcus luteus</name>
    <dbReference type="NCBI Taxonomy" id="2058213"/>
    <lineage>
        <taxon>Bacteria</taxon>
        <taxon>Pseudomonadati</taxon>
        <taxon>Pseudomonadota</taxon>
        <taxon>Alphaproteobacteria</taxon>
        <taxon>Parvularculales</taxon>
        <taxon>Parvularculaceae</taxon>
        <taxon>Hyphococcus</taxon>
    </lineage>
</organism>
<reference evidence="3 4" key="1">
    <citation type="submission" date="2017-12" db="EMBL/GenBank/DDBJ databases">
        <authorList>
            <person name="Hurst M.R.H."/>
        </authorList>
    </citation>
    <scope>NUCLEOTIDE SEQUENCE [LARGE SCALE GENOMIC DNA]</scope>
    <source>
        <strain evidence="3 4">SY-3-19</strain>
    </source>
</reference>
<proteinExistence type="predicted"/>
<dbReference type="PANTHER" id="PTHR43135">
    <property type="entry name" value="ALPHA-D-RIBOSE 1-METHYLPHOSPHONATE 5-TRIPHOSPHATE DIPHOSPHATASE"/>
    <property type="match status" value="1"/>
</dbReference>
<evidence type="ECO:0000313" key="4">
    <source>
        <dbReference type="Proteomes" id="UP000239504"/>
    </source>
</evidence>
<evidence type="ECO:0000313" key="3">
    <source>
        <dbReference type="EMBL" id="PQA85996.1"/>
    </source>
</evidence>
<comment type="caution">
    <text evidence="3">The sequence shown here is derived from an EMBL/GenBank/DDBJ whole genome shotgun (WGS) entry which is preliminary data.</text>
</comment>
<keyword evidence="3" id="KW-0378">Hydrolase</keyword>
<dbReference type="PANTHER" id="PTHR43135:SF3">
    <property type="entry name" value="ALPHA-D-RIBOSE 1-METHYLPHOSPHONATE 5-TRIPHOSPHATE DIPHOSPHATASE"/>
    <property type="match status" value="1"/>
</dbReference>